<reference evidence="8" key="1">
    <citation type="submission" date="2025-08" db="UniProtKB">
        <authorList>
            <consortium name="Ensembl"/>
        </authorList>
    </citation>
    <scope>IDENTIFICATION</scope>
</reference>
<dbReference type="OMA" id="FEHIAGR"/>
<proteinExistence type="predicted"/>
<evidence type="ECO:0000256" key="7">
    <source>
        <dbReference type="SAM" id="Phobius"/>
    </source>
</evidence>
<evidence type="ECO:0000313" key="8">
    <source>
        <dbReference type="Ensembl" id="ENSPLOP00000028903.1"/>
    </source>
</evidence>
<name>A0A8C9DBN6_PANLE</name>
<evidence type="ECO:0000256" key="1">
    <source>
        <dbReference type="ARBA" id="ARBA00004167"/>
    </source>
</evidence>
<dbReference type="Pfam" id="PF00429">
    <property type="entry name" value="TLV_coat"/>
    <property type="match status" value="1"/>
</dbReference>
<dbReference type="Proteomes" id="UP000694399">
    <property type="component" value="Unassembled WGS sequence"/>
</dbReference>
<sequence length="387" mass="42406">MCAGIPKPRYTFQTGVGPKIRSDKLKPGRNLKKIFQGMYPQLNYHPLILPENSHSDLDPQTMNITKATFALLNASNPTLAQDCWLCLPQGQSRPVAIPTTLSLDSTDDCHPFNPVDPFPVQSPIVFNISCLVKNHTDANDSIDLGEVSFANCTNYTVINSSLRSSNTTVFICGGNLAHTYLPPNWTGICVPATLLPDVDLVPGDSPMPIPSLDYLPGRAKRAVAVIPLLVGLGIRGAVTAGSAGLGVSVHTYHQLPRQLIEDVQALSGTIRDLQDQLDSLAEVVLQNRRGLDLLTAEQGGICLALQEKCCFYANKSRIVRTKIKQLQEDLARRRKELADNPLWFGLNGFLPYLLPLLRPLLSLLLLLTIGPCIINKMLAFIKERVNT</sequence>
<dbReference type="GO" id="GO:0016020">
    <property type="term" value="C:membrane"/>
    <property type="evidence" value="ECO:0007669"/>
    <property type="project" value="UniProtKB-SubCell"/>
</dbReference>
<dbReference type="PANTHER" id="PTHR10424">
    <property type="entry name" value="VIRAL ENVELOPE PROTEIN"/>
    <property type="match status" value="1"/>
</dbReference>
<dbReference type="Ensembl" id="ENSPLOT00000031930.1">
    <property type="protein sequence ID" value="ENSPLOP00000028903.1"/>
    <property type="gene ID" value="ENSPLOG00000021196.1"/>
</dbReference>
<keyword evidence="3" id="KW-0732">Signal</keyword>
<evidence type="ECO:0000256" key="3">
    <source>
        <dbReference type="ARBA" id="ARBA00022729"/>
    </source>
</evidence>
<dbReference type="InterPro" id="IPR018154">
    <property type="entry name" value="TLV/ENV_coat_polyprotein"/>
</dbReference>
<keyword evidence="4 7" id="KW-1133">Transmembrane helix</keyword>
<evidence type="ECO:0000313" key="9">
    <source>
        <dbReference type="Proteomes" id="UP000694399"/>
    </source>
</evidence>
<evidence type="ECO:0000256" key="2">
    <source>
        <dbReference type="ARBA" id="ARBA00022692"/>
    </source>
</evidence>
<dbReference type="CDD" id="cd09851">
    <property type="entry name" value="HTLV-1-like_HR1-HR2"/>
    <property type="match status" value="1"/>
</dbReference>
<accession>A0A8C9DBN6</accession>
<keyword evidence="9" id="KW-1185">Reference proteome</keyword>
<comment type="subcellular location">
    <subcellularLocation>
        <location evidence="1">Membrane</location>
        <topology evidence="1">Single-pass membrane protein</topology>
    </subcellularLocation>
</comment>
<keyword evidence="6" id="KW-1015">Disulfide bond</keyword>
<dbReference type="Gene3D" id="1.10.287.210">
    <property type="match status" value="1"/>
</dbReference>
<evidence type="ECO:0008006" key="10">
    <source>
        <dbReference type="Google" id="ProtNLM"/>
    </source>
</evidence>
<reference evidence="8" key="2">
    <citation type="submission" date="2025-09" db="UniProtKB">
        <authorList>
            <consortium name="Ensembl"/>
        </authorList>
    </citation>
    <scope>IDENTIFICATION</scope>
</reference>
<dbReference type="SUPFAM" id="SSF58069">
    <property type="entry name" value="Virus ectodomain"/>
    <property type="match status" value="1"/>
</dbReference>
<evidence type="ECO:0000256" key="6">
    <source>
        <dbReference type="ARBA" id="ARBA00023157"/>
    </source>
</evidence>
<dbReference type="AlphaFoldDB" id="A0A8C9DBN6"/>
<dbReference type="PANTHER" id="PTHR10424:SF75">
    <property type="entry name" value="ENDOGENOUS RETROVIRUS GROUP S71 MEMBER 1 ENV POLYPROTEIN"/>
    <property type="match status" value="1"/>
</dbReference>
<keyword evidence="2 7" id="KW-0812">Transmembrane</keyword>
<evidence type="ECO:0000256" key="5">
    <source>
        <dbReference type="ARBA" id="ARBA00023136"/>
    </source>
</evidence>
<protein>
    <recommendedName>
        <fullName evidence="10">Envelope protein</fullName>
    </recommendedName>
</protein>
<keyword evidence="5 7" id="KW-0472">Membrane</keyword>
<evidence type="ECO:0000256" key="4">
    <source>
        <dbReference type="ARBA" id="ARBA00022989"/>
    </source>
</evidence>
<feature type="transmembrane region" description="Helical" evidence="7">
    <location>
        <begin position="360"/>
        <end position="381"/>
    </location>
</feature>
<organism evidence="8 9">
    <name type="scientific">Panthera leo</name>
    <name type="common">Lion</name>
    <dbReference type="NCBI Taxonomy" id="9689"/>
    <lineage>
        <taxon>Eukaryota</taxon>
        <taxon>Metazoa</taxon>
        <taxon>Chordata</taxon>
        <taxon>Craniata</taxon>
        <taxon>Vertebrata</taxon>
        <taxon>Euteleostomi</taxon>
        <taxon>Mammalia</taxon>
        <taxon>Eutheria</taxon>
        <taxon>Laurasiatheria</taxon>
        <taxon>Carnivora</taxon>
        <taxon>Feliformia</taxon>
        <taxon>Felidae</taxon>
        <taxon>Pantherinae</taxon>
        <taxon>Panthera</taxon>
    </lineage>
</organism>
<dbReference type="GeneTree" id="ENSGT00940000163436"/>